<dbReference type="Proteomes" id="UP000255467">
    <property type="component" value="Unassembled WGS sequence"/>
</dbReference>
<evidence type="ECO:0000313" key="1">
    <source>
        <dbReference type="EMBL" id="SUD47918.1"/>
    </source>
</evidence>
<dbReference type="STRING" id="1406858.GCA_000710895_03944"/>
<accession>A0A379JHC2</accession>
<proteinExistence type="predicted"/>
<protein>
    <recommendedName>
        <fullName evidence="3">CHAT domain-containing protein</fullName>
    </recommendedName>
</protein>
<organism evidence="1 2">
    <name type="scientific">Nocardia otitidiscaviarum</name>
    <dbReference type="NCBI Taxonomy" id="1823"/>
    <lineage>
        <taxon>Bacteria</taxon>
        <taxon>Bacillati</taxon>
        <taxon>Actinomycetota</taxon>
        <taxon>Actinomycetes</taxon>
        <taxon>Mycobacteriales</taxon>
        <taxon>Nocardiaceae</taxon>
        <taxon>Nocardia</taxon>
    </lineage>
</organism>
<dbReference type="OrthoDB" id="4548730at2"/>
<evidence type="ECO:0000313" key="2">
    <source>
        <dbReference type="Proteomes" id="UP000255467"/>
    </source>
</evidence>
<keyword evidence="2" id="KW-1185">Reference proteome</keyword>
<dbReference type="AlphaFoldDB" id="A0A379JHC2"/>
<evidence type="ECO:0008006" key="3">
    <source>
        <dbReference type="Google" id="ProtNLM"/>
    </source>
</evidence>
<sequence length="195" mass="20801">MSRVDEVCDGRLAWTTVDLVVIEDSCAQPLRIALEEFGIQVNFLTIGQARHLVAALGGGRPVAPYVVLCCHGIDGAILLPELGGEIAAAQPFDRLGPEEVRAHFRLAGSTVISLGCETGDKELARAFLDSGAAAYIAPTDAPYGHASLFAALYLFYELTQERPLDAAVAKLRAHDGELAMWEFFRGDTGGSGRAN</sequence>
<name>A0A379JHC2_9NOCA</name>
<dbReference type="RefSeq" id="WP_039814200.1">
    <property type="nucleotide sequence ID" value="NZ_UGRY01000004.1"/>
</dbReference>
<gene>
    <name evidence="1" type="ORF">NCTC1934_05243</name>
</gene>
<dbReference type="EMBL" id="UGRY01000004">
    <property type="protein sequence ID" value="SUD47918.1"/>
    <property type="molecule type" value="Genomic_DNA"/>
</dbReference>
<reference evidence="1 2" key="1">
    <citation type="submission" date="2018-06" db="EMBL/GenBank/DDBJ databases">
        <authorList>
            <consortium name="Pathogen Informatics"/>
            <person name="Doyle S."/>
        </authorList>
    </citation>
    <scope>NUCLEOTIDE SEQUENCE [LARGE SCALE GENOMIC DNA]</scope>
    <source>
        <strain evidence="1 2">NCTC1934</strain>
    </source>
</reference>